<dbReference type="AlphaFoldDB" id="A0A4R2GW95"/>
<accession>A0A4R2GW95</accession>
<protein>
    <submittedName>
        <fullName evidence="9">Multicomponent Na+:H+ antiporter subunit E</fullName>
    </submittedName>
</protein>
<feature type="transmembrane region" description="Helical" evidence="8">
    <location>
        <begin position="67"/>
        <end position="90"/>
    </location>
</feature>
<dbReference type="Proteomes" id="UP000294881">
    <property type="component" value="Unassembled WGS sequence"/>
</dbReference>
<evidence type="ECO:0000256" key="3">
    <source>
        <dbReference type="ARBA" id="ARBA00022475"/>
    </source>
</evidence>
<feature type="transmembrane region" description="Helical" evidence="8">
    <location>
        <begin position="41"/>
        <end position="60"/>
    </location>
</feature>
<name>A0A4R2GW95_9HYPH</name>
<dbReference type="PANTHER" id="PTHR34584">
    <property type="entry name" value="NA(+)/H(+) ANTIPORTER SUBUNIT E1"/>
    <property type="match status" value="1"/>
</dbReference>
<evidence type="ECO:0000256" key="4">
    <source>
        <dbReference type="ARBA" id="ARBA00022692"/>
    </source>
</evidence>
<comment type="caution">
    <text evidence="9">The sequence shown here is derived from an EMBL/GenBank/DDBJ whole genome shotgun (WGS) entry which is preliminary data.</text>
</comment>
<evidence type="ECO:0000313" key="10">
    <source>
        <dbReference type="Proteomes" id="UP000294881"/>
    </source>
</evidence>
<evidence type="ECO:0000256" key="5">
    <source>
        <dbReference type="ARBA" id="ARBA00022989"/>
    </source>
</evidence>
<evidence type="ECO:0000256" key="7">
    <source>
        <dbReference type="SAM" id="MobiDB-lite"/>
    </source>
</evidence>
<dbReference type="EMBL" id="SLWL01000002">
    <property type="protein sequence ID" value="TCO15311.1"/>
    <property type="molecule type" value="Genomic_DNA"/>
</dbReference>
<dbReference type="Pfam" id="PF01899">
    <property type="entry name" value="MNHE"/>
    <property type="match status" value="1"/>
</dbReference>
<feature type="transmembrane region" description="Helical" evidence="8">
    <location>
        <begin position="96"/>
        <end position="116"/>
    </location>
</feature>
<evidence type="ECO:0000256" key="1">
    <source>
        <dbReference type="ARBA" id="ARBA00004651"/>
    </source>
</evidence>
<gene>
    <name evidence="9" type="ORF">EV666_102290</name>
</gene>
<dbReference type="GO" id="GO:0005886">
    <property type="term" value="C:plasma membrane"/>
    <property type="evidence" value="ECO:0007669"/>
    <property type="project" value="UniProtKB-SubCell"/>
</dbReference>
<organism evidence="9 10">
    <name type="scientific">Camelimonas lactis</name>
    <dbReference type="NCBI Taxonomy" id="659006"/>
    <lineage>
        <taxon>Bacteria</taxon>
        <taxon>Pseudomonadati</taxon>
        <taxon>Pseudomonadota</taxon>
        <taxon>Alphaproteobacteria</taxon>
        <taxon>Hyphomicrobiales</taxon>
        <taxon>Chelatococcaceae</taxon>
        <taxon>Camelimonas</taxon>
    </lineage>
</organism>
<keyword evidence="4 8" id="KW-0812">Transmembrane</keyword>
<keyword evidence="5 8" id="KW-1133">Transmembrane helix</keyword>
<proteinExistence type="inferred from homology"/>
<keyword evidence="3" id="KW-1003">Cell membrane</keyword>
<reference evidence="9 10" key="1">
    <citation type="submission" date="2019-03" db="EMBL/GenBank/DDBJ databases">
        <title>Genomic Encyclopedia of Type Strains, Phase IV (KMG-IV): sequencing the most valuable type-strain genomes for metagenomic binning, comparative biology and taxonomic classification.</title>
        <authorList>
            <person name="Goeker M."/>
        </authorList>
    </citation>
    <scope>NUCLEOTIDE SEQUENCE [LARGE SCALE GENOMIC DNA]</scope>
    <source>
        <strain evidence="9 10">DSM 22958</strain>
    </source>
</reference>
<evidence type="ECO:0000256" key="2">
    <source>
        <dbReference type="ARBA" id="ARBA00006228"/>
    </source>
</evidence>
<dbReference type="InterPro" id="IPR002758">
    <property type="entry name" value="Cation_antiport_E"/>
</dbReference>
<dbReference type="PANTHER" id="PTHR34584:SF1">
    <property type="entry name" value="NA(+)_H(+) ANTIPORTER SUBUNIT E1"/>
    <property type="match status" value="1"/>
</dbReference>
<feature type="region of interest" description="Disordered" evidence="7">
    <location>
        <begin position="1"/>
        <end position="35"/>
    </location>
</feature>
<evidence type="ECO:0000313" key="9">
    <source>
        <dbReference type="EMBL" id="TCO15311.1"/>
    </source>
</evidence>
<sequence>MAGDSVPAPDIPGHDALGRQSGLSANTGPRDAAGGARRSRLHGALTLWLVLFTVWTIANISLAPDIAITGAVITGALAWTFSASGAWSGIRWTPRGLYHFLAYLGVFLVELVKANLQMLRYVYAPRIDIHPGVVQARTRLTSPTGRLALANTIALTPGSLVLALEGDLLFVHWLDVKTTDPDAVTTAIVAPFERHLEKVFG</sequence>
<comment type="subcellular location">
    <subcellularLocation>
        <location evidence="1">Cell membrane</location>
        <topology evidence="1">Multi-pass membrane protein</topology>
    </subcellularLocation>
</comment>
<comment type="similarity">
    <text evidence="2">Belongs to the CPA3 antiporters (TC 2.A.63) subunit E family.</text>
</comment>
<keyword evidence="6 8" id="KW-0472">Membrane</keyword>
<evidence type="ECO:0000256" key="6">
    <source>
        <dbReference type="ARBA" id="ARBA00023136"/>
    </source>
</evidence>
<keyword evidence="10" id="KW-1185">Reference proteome</keyword>
<dbReference type="RefSeq" id="WP_245514198.1">
    <property type="nucleotide sequence ID" value="NZ_JBHUNN010000002.1"/>
</dbReference>
<evidence type="ECO:0000256" key="8">
    <source>
        <dbReference type="SAM" id="Phobius"/>
    </source>
</evidence>
<dbReference type="GO" id="GO:0008324">
    <property type="term" value="F:monoatomic cation transmembrane transporter activity"/>
    <property type="evidence" value="ECO:0007669"/>
    <property type="project" value="InterPro"/>
</dbReference>